<dbReference type="PROSITE" id="PS51257">
    <property type="entry name" value="PROKAR_LIPOPROTEIN"/>
    <property type="match status" value="1"/>
</dbReference>
<dbReference type="GO" id="GO:0009231">
    <property type="term" value="P:riboflavin biosynthetic process"/>
    <property type="evidence" value="ECO:0007669"/>
    <property type="project" value="TreeGrafter"/>
</dbReference>
<evidence type="ECO:0000256" key="3">
    <source>
        <dbReference type="ARBA" id="ARBA00022801"/>
    </source>
</evidence>
<comment type="caution">
    <text evidence="6">The sequence shown here is derived from an EMBL/GenBank/DDBJ whole genome shotgun (WGS) entry which is preliminary data.</text>
</comment>
<sequence>MHRRLMNPAGWLLPVLLAACGQTHHSLQAVGPLRLRPGIYAVSDLDRVQLASLPRDRTLFLLPVGMLEEHGPHLPTGSDNLQLDAEVRALLPALGKRFPDWFVLTLPTLPYGVGGANGFSGDPIDPGTYALDKDTLRDVVRELTAQVAQNGFRWTFVLYTHGAPDHAKAIFDACDAVSDKYGVTVANLSGTMWSDPDRVKESDALRARYFSPAQRARMQHDIHAGANETSLLLAEAPAAVRPLWRRLPPVAGDSMLAVFRQARRPGWPGYVGMPSLANARYGREKLASNVRFDLRLIAAALHGDNLRKRPRDD</sequence>
<dbReference type="Pfam" id="PF02633">
    <property type="entry name" value="Creatininase"/>
    <property type="match status" value="1"/>
</dbReference>
<proteinExistence type="inferred from homology"/>
<evidence type="ECO:0000256" key="5">
    <source>
        <dbReference type="ARBA" id="ARBA00024029"/>
    </source>
</evidence>
<keyword evidence="2" id="KW-0479">Metal-binding</keyword>
<evidence type="ECO:0000256" key="4">
    <source>
        <dbReference type="ARBA" id="ARBA00022833"/>
    </source>
</evidence>
<evidence type="ECO:0000313" key="6">
    <source>
        <dbReference type="EMBL" id="RFP59537.1"/>
    </source>
</evidence>
<dbReference type="InterPro" id="IPR024087">
    <property type="entry name" value="Creatininase-like_sf"/>
</dbReference>
<evidence type="ECO:0000313" key="7">
    <source>
        <dbReference type="Proteomes" id="UP000262917"/>
    </source>
</evidence>
<comment type="similarity">
    <text evidence="5">Belongs to the creatininase superfamily.</text>
</comment>
<evidence type="ECO:0000256" key="1">
    <source>
        <dbReference type="ARBA" id="ARBA00001947"/>
    </source>
</evidence>
<dbReference type="SUPFAM" id="SSF102215">
    <property type="entry name" value="Creatininase"/>
    <property type="match status" value="1"/>
</dbReference>
<dbReference type="PANTHER" id="PTHR35005">
    <property type="entry name" value="3-DEHYDRO-SCYLLO-INOSOSE HYDROLASE"/>
    <property type="match status" value="1"/>
</dbReference>
<organism evidence="6 7">
    <name type="scientific">Cognatiluteimonas weifangensis</name>
    <dbReference type="NCBI Taxonomy" id="2303539"/>
    <lineage>
        <taxon>Bacteria</taxon>
        <taxon>Pseudomonadati</taxon>
        <taxon>Pseudomonadota</taxon>
        <taxon>Gammaproteobacteria</taxon>
        <taxon>Lysobacterales</taxon>
        <taxon>Lysobacteraceae</taxon>
        <taxon>Cognatiluteimonas</taxon>
    </lineage>
</organism>
<dbReference type="PANTHER" id="PTHR35005:SF1">
    <property type="entry name" value="2-AMINO-5-FORMYLAMINO-6-RIBOSYLAMINOPYRIMIDIN-4(3H)-ONE 5'-MONOPHOSPHATE DEFORMYLASE"/>
    <property type="match status" value="1"/>
</dbReference>
<keyword evidence="4" id="KW-0862">Zinc</keyword>
<dbReference type="RefSeq" id="WP_117203208.1">
    <property type="nucleotide sequence ID" value="NZ_JBHTBK010000019.1"/>
</dbReference>
<gene>
    <name evidence="6" type="ORF">D0Y53_10415</name>
</gene>
<keyword evidence="7" id="KW-1185">Reference proteome</keyword>
<dbReference type="GO" id="GO:0046872">
    <property type="term" value="F:metal ion binding"/>
    <property type="evidence" value="ECO:0007669"/>
    <property type="project" value="UniProtKB-KW"/>
</dbReference>
<dbReference type="OrthoDB" id="9801445at2"/>
<dbReference type="GO" id="GO:0016811">
    <property type="term" value="F:hydrolase activity, acting on carbon-nitrogen (but not peptide) bonds, in linear amides"/>
    <property type="evidence" value="ECO:0007669"/>
    <property type="project" value="TreeGrafter"/>
</dbReference>
<keyword evidence="3" id="KW-0378">Hydrolase</keyword>
<protein>
    <submittedName>
        <fullName evidence="6">Creatininase family protein</fullName>
    </submittedName>
</protein>
<accession>A0A372DJ84</accession>
<evidence type="ECO:0000256" key="2">
    <source>
        <dbReference type="ARBA" id="ARBA00022723"/>
    </source>
</evidence>
<name>A0A372DJ84_9GAMM</name>
<comment type="cofactor">
    <cofactor evidence="1">
        <name>Zn(2+)</name>
        <dbReference type="ChEBI" id="CHEBI:29105"/>
    </cofactor>
</comment>
<dbReference type="Proteomes" id="UP000262917">
    <property type="component" value="Unassembled WGS sequence"/>
</dbReference>
<dbReference type="AlphaFoldDB" id="A0A372DJ84"/>
<dbReference type="EMBL" id="QVPD01000011">
    <property type="protein sequence ID" value="RFP59537.1"/>
    <property type="molecule type" value="Genomic_DNA"/>
</dbReference>
<dbReference type="InterPro" id="IPR003785">
    <property type="entry name" value="Creatininase/forma_Hydrolase"/>
</dbReference>
<reference evidence="6 7" key="1">
    <citation type="submission" date="2018-08" db="EMBL/GenBank/DDBJ databases">
        <title>Lysobacter weifangensis sp. nov., a new member of the family 'Xanthomonadaceae', isolated from soil in a farmland.</title>
        <authorList>
            <person name="Zhao H."/>
        </authorList>
    </citation>
    <scope>NUCLEOTIDE SEQUENCE [LARGE SCALE GENOMIC DNA]</scope>
    <source>
        <strain evidence="6 7">WF-2</strain>
    </source>
</reference>
<dbReference type="CDD" id="cd06262">
    <property type="entry name" value="metallo-hydrolase-like_MBL-fold"/>
    <property type="match status" value="1"/>
</dbReference>
<dbReference type="Gene3D" id="3.40.50.10310">
    <property type="entry name" value="Creatininase"/>
    <property type="match status" value="1"/>
</dbReference>